<reference evidence="1" key="1">
    <citation type="submission" date="2019-04" db="EMBL/GenBank/DDBJ databases">
        <title>Friends and foes A comparative genomics study of 23 Aspergillus species from section Flavi.</title>
        <authorList>
            <consortium name="DOE Joint Genome Institute"/>
            <person name="Kjaerbolling I."/>
            <person name="Vesth T."/>
            <person name="Frisvad J.C."/>
            <person name="Nybo J.L."/>
            <person name="Theobald S."/>
            <person name="Kildgaard S."/>
            <person name="Isbrandt T."/>
            <person name="Kuo A."/>
            <person name="Sato A."/>
            <person name="Lyhne E.K."/>
            <person name="Kogle M.E."/>
            <person name="Wiebenga A."/>
            <person name="Kun R.S."/>
            <person name="Lubbers R.J."/>
            <person name="Makela M.R."/>
            <person name="Barry K."/>
            <person name="Chovatia M."/>
            <person name="Clum A."/>
            <person name="Daum C."/>
            <person name="Haridas S."/>
            <person name="He G."/>
            <person name="LaButti K."/>
            <person name="Lipzen A."/>
            <person name="Mondo S."/>
            <person name="Riley R."/>
            <person name="Salamov A."/>
            <person name="Simmons B.A."/>
            <person name="Magnuson J.K."/>
            <person name="Henrissat B."/>
            <person name="Mortensen U.H."/>
            <person name="Larsen T.O."/>
            <person name="Devries R.P."/>
            <person name="Grigoriev I.V."/>
            <person name="Machida M."/>
            <person name="Baker S.E."/>
            <person name="Andersen M.R."/>
        </authorList>
    </citation>
    <scope>NUCLEOTIDE SEQUENCE [LARGE SCALE GENOMIC DNA]</scope>
    <source>
        <strain evidence="1">CBS 121.62</strain>
    </source>
</reference>
<dbReference type="AlphaFoldDB" id="A0A5N6HAW9"/>
<sequence length="167" mass="18607">MANIKGGSNLSQILKLGGRPLYGRVGNNIVLDGYRIAIVVCMPCLELIHATTLPPVIRLLQEQSLITTDKPSRDWEVGSFMRGTSSFRNDLMDHPAVIDNGNNNDSPADSSRLRHFGFLAQPRHFKASFRVRGPERQSAIQREWKDSVKDTDEILDGITAKLASQSY</sequence>
<protein>
    <submittedName>
        <fullName evidence="1">Uncharacterized protein</fullName>
    </submittedName>
</protein>
<accession>A0A5N6HAW9</accession>
<organism evidence="1">
    <name type="scientific">Aspergillus flavus</name>
    <dbReference type="NCBI Taxonomy" id="5059"/>
    <lineage>
        <taxon>Eukaryota</taxon>
        <taxon>Fungi</taxon>
        <taxon>Dikarya</taxon>
        <taxon>Ascomycota</taxon>
        <taxon>Pezizomycotina</taxon>
        <taxon>Eurotiomycetes</taxon>
        <taxon>Eurotiomycetidae</taxon>
        <taxon>Eurotiales</taxon>
        <taxon>Aspergillaceae</taxon>
        <taxon>Aspergillus</taxon>
        <taxon>Aspergillus subgen. Circumdati</taxon>
    </lineage>
</organism>
<dbReference type="Proteomes" id="UP000325434">
    <property type="component" value="Unassembled WGS sequence"/>
</dbReference>
<gene>
    <name evidence="1" type="ORF">BDV35DRAFT_388364</name>
</gene>
<name>A0A5N6HAW9_ASPFL</name>
<proteinExistence type="predicted"/>
<dbReference type="EMBL" id="ML734560">
    <property type="protein sequence ID" value="KAB8251388.1"/>
    <property type="molecule type" value="Genomic_DNA"/>
</dbReference>
<evidence type="ECO:0000313" key="1">
    <source>
        <dbReference type="EMBL" id="KAB8251388.1"/>
    </source>
</evidence>